<evidence type="ECO:0000256" key="1">
    <source>
        <dbReference type="SAM" id="MobiDB-lite"/>
    </source>
</evidence>
<evidence type="ECO:0000313" key="3">
    <source>
        <dbReference type="Proteomes" id="UP001085076"/>
    </source>
</evidence>
<accession>A0A9D5H8Z9</accession>
<dbReference type="AlphaFoldDB" id="A0A9D5H8Z9"/>
<sequence>MANCKPCATPTSCKAPPGTSEPYSDPTFYRQLMGSLHYFTHTRPDLAYAVGVASQHLHQPTDLDHVVVKRILRYIQGTLSYGLFFSRGSLQLCGFSDADWAGNSHDRSSINGNVVFINNNLVS</sequence>
<dbReference type="Proteomes" id="UP001085076">
    <property type="component" value="Miscellaneous, Linkage group lg07"/>
</dbReference>
<dbReference type="EMBL" id="JAGGNH010000007">
    <property type="protein sequence ID" value="KAJ0967936.1"/>
    <property type="molecule type" value="Genomic_DNA"/>
</dbReference>
<keyword evidence="3" id="KW-1185">Reference proteome</keyword>
<dbReference type="PANTHER" id="PTHR11439">
    <property type="entry name" value="GAG-POL-RELATED RETROTRANSPOSON"/>
    <property type="match status" value="1"/>
</dbReference>
<reference evidence="2" key="2">
    <citation type="journal article" date="2022" name="Hortic Res">
        <title>The genome of Dioscorea zingiberensis sheds light on the biosynthesis, origin and evolution of the medicinally important diosgenin saponins.</title>
        <authorList>
            <person name="Li Y."/>
            <person name="Tan C."/>
            <person name="Li Z."/>
            <person name="Guo J."/>
            <person name="Li S."/>
            <person name="Chen X."/>
            <person name="Wang C."/>
            <person name="Dai X."/>
            <person name="Yang H."/>
            <person name="Song W."/>
            <person name="Hou L."/>
            <person name="Xu J."/>
            <person name="Tong Z."/>
            <person name="Xu A."/>
            <person name="Yuan X."/>
            <person name="Wang W."/>
            <person name="Yang Q."/>
            <person name="Chen L."/>
            <person name="Sun Z."/>
            <person name="Wang K."/>
            <person name="Pan B."/>
            <person name="Chen J."/>
            <person name="Bao Y."/>
            <person name="Liu F."/>
            <person name="Qi X."/>
            <person name="Gang D.R."/>
            <person name="Wen J."/>
            <person name="Li J."/>
        </authorList>
    </citation>
    <scope>NUCLEOTIDE SEQUENCE</scope>
    <source>
        <strain evidence="2">Dzin_1.0</strain>
    </source>
</reference>
<evidence type="ECO:0008006" key="4">
    <source>
        <dbReference type="Google" id="ProtNLM"/>
    </source>
</evidence>
<evidence type="ECO:0000313" key="2">
    <source>
        <dbReference type="EMBL" id="KAJ0967936.1"/>
    </source>
</evidence>
<feature type="region of interest" description="Disordered" evidence="1">
    <location>
        <begin position="1"/>
        <end position="22"/>
    </location>
</feature>
<dbReference type="OrthoDB" id="670738at2759"/>
<protein>
    <recommendedName>
        <fullName evidence="4">Mitochondrial protein</fullName>
    </recommendedName>
</protein>
<organism evidence="2 3">
    <name type="scientific">Dioscorea zingiberensis</name>
    <dbReference type="NCBI Taxonomy" id="325984"/>
    <lineage>
        <taxon>Eukaryota</taxon>
        <taxon>Viridiplantae</taxon>
        <taxon>Streptophyta</taxon>
        <taxon>Embryophyta</taxon>
        <taxon>Tracheophyta</taxon>
        <taxon>Spermatophyta</taxon>
        <taxon>Magnoliopsida</taxon>
        <taxon>Liliopsida</taxon>
        <taxon>Dioscoreales</taxon>
        <taxon>Dioscoreaceae</taxon>
        <taxon>Dioscorea</taxon>
    </lineage>
</organism>
<name>A0A9D5H8Z9_9LILI</name>
<gene>
    <name evidence="2" type="ORF">J5N97_024853</name>
</gene>
<comment type="caution">
    <text evidence="2">The sequence shown here is derived from an EMBL/GenBank/DDBJ whole genome shotgun (WGS) entry which is preliminary data.</text>
</comment>
<proteinExistence type="predicted"/>
<dbReference type="PANTHER" id="PTHR11439:SF483">
    <property type="entry name" value="PEPTIDE SYNTHASE GLIP-LIKE, PUTATIVE (AFU_ORTHOLOGUE AFUA_3G12920)-RELATED"/>
    <property type="match status" value="1"/>
</dbReference>
<reference evidence="2" key="1">
    <citation type="submission" date="2021-03" db="EMBL/GenBank/DDBJ databases">
        <authorList>
            <person name="Li Z."/>
            <person name="Yang C."/>
        </authorList>
    </citation>
    <scope>NUCLEOTIDE SEQUENCE</scope>
    <source>
        <strain evidence="2">Dzin_1.0</strain>
        <tissue evidence="2">Leaf</tissue>
    </source>
</reference>